<comment type="caution">
    <text evidence="3">The sequence shown here is derived from an EMBL/GenBank/DDBJ whole genome shotgun (WGS) entry which is preliminary data.</text>
</comment>
<proteinExistence type="predicted"/>
<organism evidence="3 4">
    <name type="scientific">Penicillium nordicum</name>
    <dbReference type="NCBI Taxonomy" id="229535"/>
    <lineage>
        <taxon>Eukaryota</taxon>
        <taxon>Fungi</taxon>
        <taxon>Dikarya</taxon>
        <taxon>Ascomycota</taxon>
        <taxon>Pezizomycotina</taxon>
        <taxon>Eurotiomycetes</taxon>
        <taxon>Eurotiomycetidae</taxon>
        <taxon>Eurotiales</taxon>
        <taxon>Aspergillaceae</taxon>
        <taxon>Penicillium</taxon>
    </lineage>
</organism>
<dbReference type="AlphaFoldDB" id="A0A0M8P529"/>
<feature type="compositionally biased region" description="Basic residues" evidence="1">
    <location>
        <begin position="1"/>
        <end position="20"/>
    </location>
</feature>
<evidence type="ECO:0000256" key="2">
    <source>
        <dbReference type="SAM" id="Phobius"/>
    </source>
</evidence>
<dbReference type="EMBL" id="LHQQ01000046">
    <property type="protein sequence ID" value="KOS45298.1"/>
    <property type="molecule type" value="Genomic_DNA"/>
</dbReference>
<reference evidence="3 4" key="1">
    <citation type="submission" date="2015-08" db="EMBL/GenBank/DDBJ databases">
        <title>Genome sequencing of Penicillium nordicum.</title>
        <authorList>
            <person name="Nguyen H.D."/>
            <person name="Seifert K.A."/>
        </authorList>
    </citation>
    <scope>NUCLEOTIDE SEQUENCE [LARGE SCALE GENOMIC DNA]</scope>
    <source>
        <strain evidence="3 4">DAOMC 185683</strain>
    </source>
</reference>
<keyword evidence="4" id="KW-1185">Reference proteome</keyword>
<protein>
    <submittedName>
        <fullName evidence="3">Uncharacterized protein</fullName>
    </submittedName>
</protein>
<keyword evidence="2" id="KW-0812">Transmembrane</keyword>
<accession>A0A0M8P529</accession>
<sequence>MVEKKEKKKTRRKQRRQAKAKKGDLAEGEMRGRNRYFFISTFYHLYLLSLSIICCIFKEFNLQPGRYTSQSHDANQLKAGFLRFIPLSLPCFN</sequence>
<feature type="transmembrane region" description="Helical" evidence="2">
    <location>
        <begin position="36"/>
        <end position="57"/>
    </location>
</feature>
<evidence type="ECO:0000256" key="1">
    <source>
        <dbReference type="SAM" id="MobiDB-lite"/>
    </source>
</evidence>
<feature type="region of interest" description="Disordered" evidence="1">
    <location>
        <begin position="1"/>
        <end position="26"/>
    </location>
</feature>
<keyword evidence="2" id="KW-0472">Membrane</keyword>
<keyword evidence="2" id="KW-1133">Transmembrane helix</keyword>
<name>A0A0M8P529_9EURO</name>
<evidence type="ECO:0000313" key="3">
    <source>
        <dbReference type="EMBL" id="KOS45298.1"/>
    </source>
</evidence>
<evidence type="ECO:0000313" key="4">
    <source>
        <dbReference type="Proteomes" id="UP000037696"/>
    </source>
</evidence>
<dbReference type="Proteomes" id="UP000037696">
    <property type="component" value="Unassembled WGS sequence"/>
</dbReference>
<gene>
    <name evidence="3" type="ORF">ACN38_g3787</name>
</gene>